<dbReference type="GeneID" id="20041553"/>
<evidence type="ECO:0000256" key="8">
    <source>
        <dbReference type="ARBA" id="ARBA00022490"/>
    </source>
</evidence>
<comment type="similarity">
    <text evidence="5">Belongs to the RNase HII family.</text>
</comment>
<name>A0A076FH85_9VIRU</name>
<dbReference type="CDD" id="cd07182">
    <property type="entry name" value="RNase_HII_bacteria_HII_like"/>
    <property type="match status" value="1"/>
</dbReference>
<dbReference type="PANTHER" id="PTHR10954:SF18">
    <property type="entry name" value="RIBONUCLEASE HII"/>
    <property type="match status" value="1"/>
</dbReference>
<dbReference type="RefSeq" id="YP_009052318.1">
    <property type="nucleotide sequence ID" value="NC_024697.1"/>
</dbReference>
<evidence type="ECO:0000256" key="13">
    <source>
        <dbReference type="ARBA" id="ARBA00023211"/>
    </source>
</evidence>
<dbReference type="GO" id="GO:0003723">
    <property type="term" value="F:RNA binding"/>
    <property type="evidence" value="ECO:0007669"/>
    <property type="project" value="InterPro"/>
</dbReference>
<dbReference type="GO" id="GO:0046872">
    <property type="term" value="F:metal ion binding"/>
    <property type="evidence" value="ECO:0007669"/>
    <property type="project" value="UniProtKB-KW"/>
</dbReference>
<dbReference type="InterPro" id="IPR036397">
    <property type="entry name" value="RNaseH_sf"/>
</dbReference>
<evidence type="ECO:0000256" key="5">
    <source>
        <dbReference type="ARBA" id="ARBA00007383"/>
    </source>
</evidence>
<evidence type="ECO:0000256" key="2">
    <source>
        <dbReference type="ARBA" id="ARBA00001936"/>
    </source>
</evidence>
<dbReference type="InterPro" id="IPR001352">
    <property type="entry name" value="RNase_HII/HIII"/>
</dbReference>
<keyword evidence="16" id="KW-1185">Reference proteome</keyword>
<dbReference type="SUPFAM" id="SSF53098">
    <property type="entry name" value="Ribonuclease H-like"/>
    <property type="match status" value="1"/>
</dbReference>
<dbReference type="InterPro" id="IPR012337">
    <property type="entry name" value="RNaseH-like_sf"/>
</dbReference>
<dbReference type="EMBL" id="KJ645900">
    <property type="protein sequence ID" value="AII17122.1"/>
    <property type="molecule type" value="Genomic_DNA"/>
</dbReference>
<evidence type="ECO:0000256" key="11">
    <source>
        <dbReference type="ARBA" id="ARBA00022759"/>
    </source>
</evidence>
<keyword evidence="11" id="KW-0255">Endonuclease</keyword>
<evidence type="ECO:0000259" key="14">
    <source>
        <dbReference type="PROSITE" id="PS51975"/>
    </source>
</evidence>
<protein>
    <recommendedName>
        <fullName evidence="7">Ribonuclease HII</fullName>
        <ecNumber evidence="6">3.1.26.4</ecNumber>
    </recommendedName>
</protein>
<keyword evidence="10" id="KW-0479">Metal-binding</keyword>
<keyword evidence="12" id="KW-0378">Hydrolase</keyword>
<reference evidence="15 16" key="1">
    <citation type="journal article" date="2014" name="Virology">
        <title>Genome of brown tide virus (AaV), the little giant of the Megaviridae, elucidates NCLDV genome expansion and host-virus coevolution.</title>
        <authorList>
            <person name="Moniruzzaman M."/>
            <person name="LeCleir G.R."/>
            <person name="Brown C.M."/>
            <person name="Gobler C.J."/>
            <person name="Bidle K.D."/>
            <person name="Wilson W.H."/>
            <person name="Wilhelm S.W."/>
        </authorList>
    </citation>
    <scope>NUCLEOTIDE SEQUENCE [LARGE SCALE GENOMIC DNA]</scope>
    <source>
        <strain evidence="15">BtV-01</strain>
    </source>
</reference>
<evidence type="ECO:0000313" key="16">
    <source>
        <dbReference type="Proteomes" id="UP000028667"/>
    </source>
</evidence>
<evidence type="ECO:0000256" key="12">
    <source>
        <dbReference type="ARBA" id="ARBA00022801"/>
    </source>
</evidence>
<comment type="cofactor">
    <cofactor evidence="3">
        <name>Mg(2+)</name>
        <dbReference type="ChEBI" id="CHEBI:18420"/>
    </cofactor>
</comment>
<feature type="domain" description="RNase H type-2" evidence="14">
    <location>
        <begin position="1"/>
        <end position="199"/>
    </location>
</feature>
<keyword evidence="9" id="KW-0540">Nuclease</keyword>
<evidence type="ECO:0000313" key="15">
    <source>
        <dbReference type="EMBL" id="AII17122.1"/>
    </source>
</evidence>
<dbReference type="InterPro" id="IPR024567">
    <property type="entry name" value="RNase_HII/HIII_dom"/>
</dbReference>
<accession>A0A076FH85</accession>
<gene>
    <name evidence="15" type="ORF">AaV_244</name>
</gene>
<dbReference type="PANTHER" id="PTHR10954">
    <property type="entry name" value="RIBONUCLEASE H2 SUBUNIT A"/>
    <property type="match status" value="1"/>
</dbReference>
<dbReference type="GO" id="GO:0032299">
    <property type="term" value="C:ribonuclease H2 complex"/>
    <property type="evidence" value="ECO:0007669"/>
    <property type="project" value="TreeGrafter"/>
</dbReference>
<keyword evidence="13" id="KW-0464">Manganese</keyword>
<sequence length="199" mass="22740">MIVYLDEVGRGTAFGNVVVGAVIWEDTKVKEELPFAVKSFDSKKLSPKKRKILSGYIKRNAVAYSIAEETPQVIDEINILKATQKAFHKALDELDGEFDEIYVDGSYFNSYFSLKSDEFISHKCVVSGDSIHKEIGFASIIAKVKHDEDIIKICEEHPELDERYNLKKCMGYLTKAHIDGIRKYGYTSYHRRSFKIKSL</sequence>
<evidence type="ECO:0000256" key="9">
    <source>
        <dbReference type="ARBA" id="ARBA00022722"/>
    </source>
</evidence>
<comment type="cofactor">
    <cofactor evidence="2">
        <name>Mn(2+)</name>
        <dbReference type="ChEBI" id="CHEBI:29035"/>
    </cofactor>
</comment>
<dbReference type="GO" id="GO:0006298">
    <property type="term" value="P:mismatch repair"/>
    <property type="evidence" value="ECO:0007669"/>
    <property type="project" value="TreeGrafter"/>
</dbReference>
<comment type="subcellular location">
    <subcellularLocation>
        <location evidence="4">Cytoplasm</location>
    </subcellularLocation>
</comment>
<evidence type="ECO:0000256" key="6">
    <source>
        <dbReference type="ARBA" id="ARBA00012180"/>
    </source>
</evidence>
<proteinExistence type="inferred from homology"/>
<evidence type="ECO:0000256" key="10">
    <source>
        <dbReference type="ARBA" id="ARBA00022723"/>
    </source>
</evidence>
<evidence type="ECO:0000256" key="1">
    <source>
        <dbReference type="ARBA" id="ARBA00000077"/>
    </source>
</evidence>
<comment type="catalytic activity">
    <reaction evidence="1">
        <text>Endonucleolytic cleavage to 5'-phosphomonoester.</text>
        <dbReference type="EC" id="3.1.26.4"/>
    </reaction>
</comment>
<dbReference type="Proteomes" id="UP000028667">
    <property type="component" value="Segment"/>
</dbReference>
<dbReference type="KEGG" id="vg:20041553"/>
<dbReference type="GO" id="GO:0004523">
    <property type="term" value="F:RNA-DNA hybrid ribonuclease activity"/>
    <property type="evidence" value="ECO:0007669"/>
    <property type="project" value="UniProtKB-EC"/>
</dbReference>
<dbReference type="GO" id="GO:0043137">
    <property type="term" value="P:DNA replication, removal of RNA primer"/>
    <property type="evidence" value="ECO:0007669"/>
    <property type="project" value="TreeGrafter"/>
</dbReference>
<dbReference type="PROSITE" id="PS51975">
    <property type="entry name" value="RNASE_H_2"/>
    <property type="match status" value="1"/>
</dbReference>
<dbReference type="InterPro" id="IPR022898">
    <property type="entry name" value="RNase_HII"/>
</dbReference>
<evidence type="ECO:0000256" key="3">
    <source>
        <dbReference type="ARBA" id="ARBA00001946"/>
    </source>
</evidence>
<evidence type="ECO:0000256" key="4">
    <source>
        <dbReference type="ARBA" id="ARBA00004496"/>
    </source>
</evidence>
<dbReference type="EC" id="3.1.26.4" evidence="6"/>
<organism evidence="15 16">
    <name type="scientific">Aureococcus anophagefferens virus</name>
    <dbReference type="NCBI Taxonomy" id="1474867"/>
    <lineage>
        <taxon>Viruses</taxon>
        <taxon>Varidnaviria</taxon>
        <taxon>Bamfordvirae</taxon>
        <taxon>Nucleocytoviricota</taxon>
        <taxon>Megaviricetes</taxon>
        <taxon>Imitervirales</taxon>
        <taxon>Schizomimiviridae</taxon>
        <taxon>Kratosvirus</taxon>
        <taxon>Kratosvirus quantuckense</taxon>
    </lineage>
</organism>
<dbReference type="Gene3D" id="3.30.420.10">
    <property type="entry name" value="Ribonuclease H-like superfamily/Ribonuclease H"/>
    <property type="match status" value="1"/>
</dbReference>
<keyword evidence="8" id="KW-0963">Cytoplasm</keyword>
<evidence type="ECO:0000256" key="7">
    <source>
        <dbReference type="ARBA" id="ARBA00019179"/>
    </source>
</evidence>
<dbReference type="Pfam" id="PF01351">
    <property type="entry name" value="RNase_HII"/>
    <property type="match status" value="1"/>
</dbReference>